<proteinExistence type="predicted"/>
<dbReference type="HOGENOM" id="CLU_1452110_0_0_9"/>
<evidence type="ECO:0000313" key="3">
    <source>
        <dbReference type="Proteomes" id="UP000029585"/>
    </source>
</evidence>
<sequence length="186" mass="20084">MTDYIAVLLAQQEEQEQGEAPELETGPLTVWLEENTRPAEAAAARRRVEQDEAGACAGPGAVIGNRYVPEAPVGDSSGQPSDRGAKQWADGLQTAGTLETAGKMGERTAQPARPEHTAEYRSGSGVAWLDGLVRRSMEREWSGGTERRVVTVEQYGGAVGAPAEAEALDRLFRRDARRYDGGFRLL</sequence>
<evidence type="ECO:0000256" key="1">
    <source>
        <dbReference type="SAM" id="MobiDB-lite"/>
    </source>
</evidence>
<name>A0A096DBC7_FLAPL</name>
<comment type="caution">
    <text evidence="2">The sequence shown here is derived from an EMBL/GenBank/DDBJ whole genome shotgun (WGS) entry which is preliminary data.</text>
</comment>
<feature type="region of interest" description="Disordered" evidence="1">
    <location>
        <begin position="35"/>
        <end position="121"/>
    </location>
</feature>
<protein>
    <submittedName>
        <fullName evidence="2">Uncharacterized protein</fullName>
    </submittedName>
</protein>
<accession>A0A096DBC7</accession>
<dbReference type="Proteomes" id="UP000029585">
    <property type="component" value="Unassembled WGS sequence"/>
</dbReference>
<reference evidence="2 3" key="1">
    <citation type="submission" date="2011-08" db="EMBL/GenBank/DDBJ databases">
        <title>The Genome Sequence of Clostridium orbiscindens 1_3_50AFAA.</title>
        <authorList>
            <consortium name="The Broad Institute Genome Sequencing Platform"/>
            <person name="Earl A."/>
            <person name="Ward D."/>
            <person name="Feldgarden M."/>
            <person name="Gevers D."/>
            <person name="Daigneault M."/>
            <person name="Strauss J."/>
            <person name="Allen-Vercoe E."/>
            <person name="Young S.K."/>
            <person name="Zeng Q."/>
            <person name="Gargeya S."/>
            <person name="Fitzgerald M."/>
            <person name="Haas B."/>
            <person name="Abouelleil A."/>
            <person name="Alvarado L."/>
            <person name="Arachchi H.M."/>
            <person name="Berlin A."/>
            <person name="Brown A."/>
            <person name="Chapman S.B."/>
            <person name="Chen Z."/>
            <person name="Dunbar C."/>
            <person name="Freedman E."/>
            <person name="Gearin G."/>
            <person name="Gellesch M."/>
            <person name="Goldberg J."/>
            <person name="Griggs A."/>
            <person name="Gujja S."/>
            <person name="Heiman D."/>
            <person name="Howarth C."/>
            <person name="Larson L."/>
            <person name="Lui A."/>
            <person name="MacDonald P.J.P."/>
            <person name="Montmayeur A."/>
            <person name="Murphy C."/>
            <person name="Neiman D."/>
            <person name="Pearson M."/>
            <person name="Priest M."/>
            <person name="Roberts A."/>
            <person name="Saif S."/>
            <person name="Shea T."/>
            <person name="Shenoy N."/>
            <person name="Sisk P."/>
            <person name="Stolte C."/>
            <person name="Sykes S."/>
            <person name="Wortman J."/>
            <person name="Nusbaum C."/>
            <person name="Birren B."/>
        </authorList>
    </citation>
    <scope>NUCLEOTIDE SEQUENCE [LARGE SCALE GENOMIC DNA]</scope>
    <source>
        <strain evidence="2 3">1_3_50AFAA</strain>
    </source>
</reference>
<dbReference type="AlphaFoldDB" id="A0A096DBC7"/>
<organism evidence="2 3">
    <name type="scientific">Flavonifractor plautii 1_3_50AFAA</name>
    <dbReference type="NCBI Taxonomy" id="742738"/>
    <lineage>
        <taxon>Bacteria</taxon>
        <taxon>Bacillati</taxon>
        <taxon>Bacillota</taxon>
        <taxon>Clostridia</taxon>
        <taxon>Eubacteriales</taxon>
        <taxon>Oscillospiraceae</taxon>
        <taxon>Flavonifractor</taxon>
    </lineage>
</organism>
<evidence type="ECO:0000313" key="2">
    <source>
        <dbReference type="EMBL" id="KGF54784.1"/>
    </source>
</evidence>
<keyword evidence="3" id="KW-1185">Reference proteome</keyword>
<gene>
    <name evidence="2" type="ORF">HMPREF9460_02475</name>
</gene>
<dbReference type="EMBL" id="ADLO01000079">
    <property type="protein sequence ID" value="KGF54784.1"/>
    <property type="molecule type" value="Genomic_DNA"/>
</dbReference>